<dbReference type="AlphaFoldDB" id="A0A5C3QQY0"/>
<organism evidence="2 3">
    <name type="scientific">Pterulicium gracile</name>
    <dbReference type="NCBI Taxonomy" id="1884261"/>
    <lineage>
        <taxon>Eukaryota</taxon>
        <taxon>Fungi</taxon>
        <taxon>Dikarya</taxon>
        <taxon>Basidiomycota</taxon>
        <taxon>Agaricomycotina</taxon>
        <taxon>Agaricomycetes</taxon>
        <taxon>Agaricomycetidae</taxon>
        <taxon>Agaricales</taxon>
        <taxon>Pleurotineae</taxon>
        <taxon>Pterulaceae</taxon>
        <taxon>Pterulicium</taxon>
    </lineage>
</organism>
<proteinExistence type="predicted"/>
<name>A0A5C3QQY0_9AGAR</name>
<sequence>MSDSISSDLSSLSLGRPSSSSSQNGAEDWDTSFSSSTSSPQFKSSDLPPNGHQHSTPRNSVAFPAEGGDHDSPGGPGRSKRSLSELLRLHAEKGTDIKFSAEEASRIAEVLNNWINTGSEPYEEDDDFFSRAQDDSSPSILQGQRSASAVSSGRPRGQSEGASLAQRS</sequence>
<feature type="compositionally biased region" description="Low complexity" evidence="1">
    <location>
        <begin position="1"/>
        <end position="22"/>
    </location>
</feature>
<feature type="region of interest" description="Disordered" evidence="1">
    <location>
        <begin position="118"/>
        <end position="168"/>
    </location>
</feature>
<feature type="compositionally biased region" description="Low complexity" evidence="1">
    <location>
        <begin position="31"/>
        <end position="45"/>
    </location>
</feature>
<evidence type="ECO:0000313" key="3">
    <source>
        <dbReference type="Proteomes" id="UP000305067"/>
    </source>
</evidence>
<dbReference type="EMBL" id="ML178818">
    <property type="protein sequence ID" value="TFL04386.1"/>
    <property type="molecule type" value="Genomic_DNA"/>
</dbReference>
<feature type="region of interest" description="Disordered" evidence="1">
    <location>
        <begin position="1"/>
        <end position="84"/>
    </location>
</feature>
<evidence type="ECO:0000256" key="1">
    <source>
        <dbReference type="SAM" id="MobiDB-lite"/>
    </source>
</evidence>
<accession>A0A5C3QQY0</accession>
<keyword evidence="3" id="KW-1185">Reference proteome</keyword>
<dbReference type="OrthoDB" id="3247268at2759"/>
<gene>
    <name evidence="2" type="ORF">BDV98DRAFT_601859</name>
</gene>
<reference evidence="2 3" key="1">
    <citation type="journal article" date="2019" name="Nat. Ecol. Evol.">
        <title>Megaphylogeny resolves global patterns of mushroom evolution.</title>
        <authorList>
            <person name="Varga T."/>
            <person name="Krizsan K."/>
            <person name="Foldi C."/>
            <person name="Dima B."/>
            <person name="Sanchez-Garcia M."/>
            <person name="Sanchez-Ramirez S."/>
            <person name="Szollosi G.J."/>
            <person name="Szarkandi J.G."/>
            <person name="Papp V."/>
            <person name="Albert L."/>
            <person name="Andreopoulos W."/>
            <person name="Angelini C."/>
            <person name="Antonin V."/>
            <person name="Barry K.W."/>
            <person name="Bougher N.L."/>
            <person name="Buchanan P."/>
            <person name="Buyck B."/>
            <person name="Bense V."/>
            <person name="Catcheside P."/>
            <person name="Chovatia M."/>
            <person name="Cooper J."/>
            <person name="Damon W."/>
            <person name="Desjardin D."/>
            <person name="Finy P."/>
            <person name="Geml J."/>
            <person name="Haridas S."/>
            <person name="Hughes K."/>
            <person name="Justo A."/>
            <person name="Karasinski D."/>
            <person name="Kautmanova I."/>
            <person name="Kiss B."/>
            <person name="Kocsube S."/>
            <person name="Kotiranta H."/>
            <person name="LaButti K.M."/>
            <person name="Lechner B.E."/>
            <person name="Liimatainen K."/>
            <person name="Lipzen A."/>
            <person name="Lukacs Z."/>
            <person name="Mihaltcheva S."/>
            <person name="Morgado L.N."/>
            <person name="Niskanen T."/>
            <person name="Noordeloos M.E."/>
            <person name="Ohm R.A."/>
            <person name="Ortiz-Santana B."/>
            <person name="Ovrebo C."/>
            <person name="Racz N."/>
            <person name="Riley R."/>
            <person name="Savchenko A."/>
            <person name="Shiryaev A."/>
            <person name="Soop K."/>
            <person name="Spirin V."/>
            <person name="Szebenyi C."/>
            <person name="Tomsovsky M."/>
            <person name="Tulloss R.E."/>
            <person name="Uehling J."/>
            <person name="Grigoriev I.V."/>
            <person name="Vagvolgyi C."/>
            <person name="Papp T."/>
            <person name="Martin F.M."/>
            <person name="Miettinen O."/>
            <person name="Hibbett D.S."/>
            <person name="Nagy L.G."/>
        </authorList>
    </citation>
    <scope>NUCLEOTIDE SEQUENCE [LARGE SCALE GENOMIC DNA]</scope>
    <source>
        <strain evidence="2 3">CBS 309.79</strain>
    </source>
</reference>
<evidence type="ECO:0000313" key="2">
    <source>
        <dbReference type="EMBL" id="TFL04386.1"/>
    </source>
</evidence>
<protein>
    <submittedName>
        <fullName evidence="2">Uncharacterized protein</fullName>
    </submittedName>
</protein>
<dbReference type="Proteomes" id="UP000305067">
    <property type="component" value="Unassembled WGS sequence"/>
</dbReference>
<feature type="compositionally biased region" description="Polar residues" evidence="1">
    <location>
        <begin position="135"/>
        <end position="151"/>
    </location>
</feature>